<proteinExistence type="predicted"/>
<protein>
    <recommendedName>
        <fullName evidence="1">PRELI/MSF1 domain-containing protein</fullName>
    </recommendedName>
</protein>
<dbReference type="EMBL" id="WNYA01000004">
    <property type="protein sequence ID" value="KAG8578732.1"/>
    <property type="molecule type" value="Genomic_DNA"/>
</dbReference>
<accession>A0AAV7C1D4</accession>
<comment type="caution">
    <text evidence="2">The sequence shown here is derived from an EMBL/GenBank/DDBJ whole genome shotgun (WGS) entry which is preliminary data.</text>
</comment>
<dbReference type="InterPro" id="IPR006797">
    <property type="entry name" value="PRELI/MSF1_dom"/>
</dbReference>
<reference evidence="2" key="1">
    <citation type="thesis" date="2020" institute="ProQuest LLC" country="789 East Eisenhower Parkway, Ann Arbor, MI, USA">
        <title>Comparative Genomics and Chromosome Evolution.</title>
        <authorList>
            <person name="Mudd A.B."/>
        </authorList>
    </citation>
    <scope>NUCLEOTIDE SEQUENCE</scope>
    <source>
        <strain evidence="2">237g6f4</strain>
        <tissue evidence="2">Blood</tissue>
    </source>
</reference>
<dbReference type="AlphaFoldDB" id="A0AAV7C1D4"/>
<sequence>MGAEVLADKVYCYPFQKVVTGYLNKYPTPLEKNVTAVTTVEEQTDPATGIVYRRRIATCNNIIPSFLRKSREWIFKWSILKVTNIYLEEESWLDMKARVMNLKCRCLTWAQYASMNEESVYRESKHNSNWTEFSQKGTITITGAGYLNCILERFAQTFLKQGARKSIAIMEKILEEKYGSPVS</sequence>
<organism evidence="2 3">
    <name type="scientific">Engystomops pustulosus</name>
    <name type="common">Tungara frog</name>
    <name type="synonym">Physalaemus pustulosus</name>
    <dbReference type="NCBI Taxonomy" id="76066"/>
    <lineage>
        <taxon>Eukaryota</taxon>
        <taxon>Metazoa</taxon>
        <taxon>Chordata</taxon>
        <taxon>Craniata</taxon>
        <taxon>Vertebrata</taxon>
        <taxon>Euteleostomi</taxon>
        <taxon>Amphibia</taxon>
        <taxon>Batrachia</taxon>
        <taxon>Anura</taxon>
        <taxon>Neobatrachia</taxon>
        <taxon>Hyloidea</taxon>
        <taxon>Leptodactylidae</taxon>
        <taxon>Leiuperinae</taxon>
        <taxon>Engystomops</taxon>
    </lineage>
</organism>
<dbReference type="PANTHER" id="PTHR11158">
    <property type="entry name" value="MSF1/PX19 RELATED"/>
    <property type="match status" value="1"/>
</dbReference>
<gene>
    <name evidence="2" type="ORF">GDO81_010604</name>
</gene>
<dbReference type="PROSITE" id="PS50904">
    <property type="entry name" value="PRELI_MSF1"/>
    <property type="match status" value="1"/>
</dbReference>
<name>A0AAV7C1D4_ENGPU</name>
<dbReference type="GO" id="GO:0005758">
    <property type="term" value="C:mitochondrial intermembrane space"/>
    <property type="evidence" value="ECO:0007669"/>
    <property type="project" value="InterPro"/>
</dbReference>
<keyword evidence="3" id="KW-1185">Reference proteome</keyword>
<evidence type="ECO:0000313" key="3">
    <source>
        <dbReference type="Proteomes" id="UP000824782"/>
    </source>
</evidence>
<dbReference type="EMBL" id="WNYA01000004">
    <property type="protein sequence ID" value="KAG8578733.1"/>
    <property type="molecule type" value="Genomic_DNA"/>
</dbReference>
<feature type="domain" description="PRELI/MSF1" evidence="1">
    <location>
        <begin position="2"/>
        <end position="182"/>
    </location>
</feature>
<dbReference type="InterPro" id="IPR037365">
    <property type="entry name" value="Slowmo/Ups"/>
</dbReference>
<evidence type="ECO:0000313" key="2">
    <source>
        <dbReference type="EMBL" id="KAG8578733.1"/>
    </source>
</evidence>
<evidence type="ECO:0000259" key="1">
    <source>
        <dbReference type="PROSITE" id="PS50904"/>
    </source>
</evidence>
<dbReference type="Proteomes" id="UP000824782">
    <property type="component" value="Unassembled WGS sequence"/>
</dbReference>
<dbReference type="Pfam" id="PF04707">
    <property type="entry name" value="PRELI"/>
    <property type="match status" value="1"/>
</dbReference>